<evidence type="ECO:0000313" key="3">
    <source>
        <dbReference type="Proteomes" id="UP000019366"/>
    </source>
</evidence>
<dbReference type="InterPro" id="IPR002052">
    <property type="entry name" value="DNA_methylase_N6_adenine_CS"/>
</dbReference>
<organism evidence="2 3">
    <name type="scientific">Staphylococcus phage vB_SepS_SEP9</name>
    <dbReference type="NCBI Taxonomy" id="1434319"/>
    <lineage>
        <taxon>Viruses</taxon>
        <taxon>Duplodnaviria</taxon>
        <taxon>Heunggongvirae</taxon>
        <taxon>Uroviricota</taxon>
        <taxon>Caudoviricetes</taxon>
        <taxon>Sextaecvirus</taxon>
        <taxon>Sextaecvirus SEP9</taxon>
    </lineage>
</organism>
<reference evidence="2 3" key="1">
    <citation type="journal article" date="2014" name="Res. Microbiol.">
        <title>Characterization of Staphylococcus epidermidis phage vB_SepS_SEP9 - A unique member of the Siphoviridae family.</title>
        <authorList>
            <person name="Melo L.D."/>
            <person name="Sillankorva S."/>
            <person name="Ackermann H.W."/>
            <person name="Kropinski A.M."/>
            <person name="Azeredo J."/>
            <person name="Cerca N."/>
        </authorList>
    </citation>
    <scope>NUCLEOTIDE SEQUENCE [LARGE SCALE GENOMIC DNA]</scope>
</reference>
<evidence type="ECO:0000313" key="2">
    <source>
        <dbReference type="EMBL" id="AHG23980.1"/>
    </source>
</evidence>
<evidence type="ECO:0000256" key="1">
    <source>
        <dbReference type="SAM" id="MobiDB-lite"/>
    </source>
</evidence>
<proteinExistence type="predicted"/>
<dbReference type="GeneID" id="18504297"/>
<feature type="compositionally biased region" description="Low complexity" evidence="1">
    <location>
        <begin position="1"/>
        <end position="16"/>
    </location>
</feature>
<dbReference type="Gene3D" id="3.40.50.150">
    <property type="entry name" value="Vaccinia Virus protein VP39"/>
    <property type="match status" value="1"/>
</dbReference>
<keyword evidence="3" id="KW-1185">Reference proteome</keyword>
<gene>
    <name evidence="2" type="ORF">SEP9_058</name>
</gene>
<sequence length="193" mass="22330">MSEKYLTGTSLSGTSTTRDRVENDYYATPPESTLKLLEVEEFKGNVLEPCCGEGHISEVLKEKGFEVHSNDLINRGYGEDNKDFLKEGFRTYDNIITNPPYKYAKEFIEKSLEITNKKVAMFCKIQLLEGVSRYEMFQDSPLKTVYVFTKRQNPWRNGSPVDENGKKWASTMCFAWFVFEHGYKGKPTIEWLV</sequence>
<dbReference type="SUPFAM" id="SSF53335">
    <property type="entry name" value="S-adenosyl-L-methionine-dependent methyltransferases"/>
    <property type="match status" value="1"/>
</dbReference>
<feature type="region of interest" description="Disordered" evidence="1">
    <location>
        <begin position="1"/>
        <end position="21"/>
    </location>
</feature>
<dbReference type="RefSeq" id="YP_009007727.1">
    <property type="nucleotide sequence ID" value="NC_023582.1"/>
</dbReference>
<dbReference type="CDD" id="cd02440">
    <property type="entry name" value="AdoMet_MTases"/>
    <property type="match status" value="1"/>
</dbReference>
<protein>
    <submittedName>
        <fullName evidence="2">Methyltransferase</fullName>
    </submittedName>
</protein>
<keyword evidence="2" id="KW-0808">Transferase</keyword>
<accession>W5RVC2</accession>
<keyword evidence="2" id="KW-0489">Methyltransferase</keyword>
<dbReference type="PROSITE" id="PS00092">
    <property type="entry name" value="N6_MTASE"/>
    <property type="match status" value="1"/>
</dbReference>
<name>W5RVC2_9CAUD</name>
<dbReference type="GO" id="GO:0032259">
    <property type="term" value="P:methylation"/>
    <property type="evidence" value="ECO:0007669"/>
    <property type="project" value="UniProtKB-KW"/>
</dbReference>
<dbReference type="GO" id="GO:0003676">
    <property type="term" value="F:nucleic acid binding"/>
    <property type="evidence" value="ECO:0007669"/>
    <property type="project" value="InterPro"/>
</dbReference>
<dbReference type="EMBL" id="KF929199">
    <property type="protein sequence ID" value="AHG23980.1"/>
    <property type="molecule type" value="Genomic_DNA"/>
</dbReference>
<dbReference type="KEGG" id="vg:18504297"/>
<dbReference type="OrthoDB" id="24850at10239"/>
<dbReference type="GO" id="GO:0008168">
    <property type="term" value="F:methyltransferase activity"/>
    <property type="evidence" value="ECO:0007669"/>
    <property type="project" value="UniProtKB-KW"/>
</dbReference>
<dbReference type="Proteomes" id="UP000019366">
    <property type="component" value="Segment"/>
</dbReference>
<dbReference type="InterPro" id="IPR029063">
    <property type="entry name" value="SAM-dependent_MTases_sf"/>
</dbReference>